<gene>
    <name evidence="1" type="ORF">HMPREF0080_01143</name>
</gene>
<dbReference type="EMBL" id="AGCJ01000043">
    <property type="protein sequence ID" value="EHM40695.1"/>
    <property type="molecule type" value="Genomic_DNA"/>
</dbReference>
<evidence type="ECO:0000313" key="1">
    <source>
        <dbReference type="EMBL" id="EHM40695.1"/>
    </source>
</evidence>
<proteinExistence type="predicted"/>
<keyword evidence="2" id="KW-1185">Reference proteome</keyword>
<organism evidence="1 2">
    <name type="scientific">Anaeroglobus geminatus F0357</name>
    <dbReference type="NCBI Taxonomy" id="861450"/>
    <lineage>
        <taxon>Bacteria</taxon>
        <taxon>Bacillati</taxon>
        <taxon>Bacillota</taxon>
        <taxon>Negativicutes</taxon>
        <taxon>Veillonellales</taxon>
        <taxon>Veillonellaceae</taxon>
        <taxon>Anaeroglobus</taxon>
    </lineage>
</organism>
<dbReference type="STRING" id="861450.HMPREF0080_01143"/>
<dbReference type="HOGENOM" id="CLU_3076144_0_0_9"/>
<dbReference type="Proteomes" id="UP000005481">
    <property type="component" value="Unassembled WGS sequence"/>
</dbReference>
<protein>
    <submittedName>
        <fullName evidence="1">Uncharacterized protein</fullName>
    </submittedName>
</protein>
<sequence>MFGMTGRARPFPVTCRHMLRFLRFSRKKSRKRMLIERGSADCAASTYYLAIS</sequence>
<reference evidence="1 2" key="1">
    <citation type="submission" date="2011-08" db="EMBL/GenBank/DDBJ databases">
        <authorList>
            <person name="Weinstock G."/>
            <person name="Sodergren E."/>
            <person name="Clifton S."/>
            <person name="Fulton L."/>
            <person name="Fulton B."/>
            <person name="Courtney L."/>
            <person name="Fronick C."/>
            <person name="Harrison M."/>
            <person name="Strong C."/>
            <person name="Farmer C."/>
            <person name="Delahaunty K."/>
            <person name="Markovic C."/>
            <person name="Hall O."/>
            <person name="Minx P."/>
            <person name="Tomlinson C."/>
            <person name="Mitreva M."/>
            <person name="Hou S."/>
            <person name="Chen J."/>
            <person name="Wollam A."/>
            <person name="Pepin K.H."/>
            <person name="Johnson M."/>
            <person name="Bhonagiri V."/>
            <person name="Zhang X."/>
            <person name="Suruliraj S."/>
            <person name="Warren W."/>
            <person name="Chinwalla A."/>
            <person name="Mardis E.R."/>
            <person name="Wilson R.K."/>
        </authorList>
    </citation>
    <scope>NUCLEOTIDE SEQUENCE [LARGE SCALE GENOMIC DNA]</scope>
    <source>
        <strain evidence="1 2">F0357</strain>
    </source>
</reference>
<accession>G9YHK9</accession>
<dbReference type="AlphaFoldDB" id="G9YHK9"/>
<evidence type="ECO:0000313" key="2">
    <source>
        <dbReference type="Proteomes" id="UP000005481"/>
    </source>
</evidence>
<comment type="caution">
    <text evidence="1">The sequence shown here is derived from an EMBL/GenBank/DDBJ whole genome shotgun (WGS) entry which is preliminary data.</text>
</comment>
<name>G9YHK9_9FIRM</name>